<name>A0A6J4ID04_9ACTN</name>
<dbReference type="EMBL" id="CADCTF010000103">
    <property type="protein sequence ID" value="CAA9247559.1"/>
    <property type="molecule type" value="Genomic_DNA"/>
</dbReference>
<feature type="non-terminal residue" evidence="1">
    <location>
        <position position="45"/>
    </location>
</feature>
<feature type="non-terminal residue" evidence="1">
    <location>
        <position position="1"/>
    </location>
</feature>
<accession>A0A6J4ID04</accession>
<dbReference type="AlphaFoldDB" id="A0A6J4ID04"/>
<proteinExistence type="predicted"/>
<protein>
    <submittedName>
        <fullName evidence="1">Uncharacterized protein</fullName>
    </submittedName>
</protein>
<organism evidence="1">
    <name type="scientific">uncultured Acidimicrobiales bacterium</name>
    <dbReference type="NCBI Taxonomy" id="310071"/>
    <lineage>
        <taxon>Bacteria</taxon>
        <taxon>Bacillati</taxon>
        <taxon>Actinomycetota</taxon>
        <taxon>Acidimicrobiia</taxon>
        <taxon>Acidimicrobiales</taxon>
        <taxon>environmental samples</taxon>
    </lineage>
</organism>
<gene>
    <name evidence="1" type="ORF">AVDCRST_MAG50-2061</name>
</gene>
<sequence>GPPARRQDLARMARLLPGDPDRTVHPWHRAAVRGPRQGHSLPPPV</sequence>
<reference evidence="1" key="1">
    <citation type="submission" date="2020-02" db="EMBL/GenBank/DDBJ databases">
        <authorList>
            <person name="Meier V. D."/>
        </authorList>
    </citation>
    <scope>NUCLEOTIDE SEQUENCE</scope>
    <source>
        <strain evidence="1">AVDCRST_MAG50</strain>
    </source>
</reference>
<evidence type="ECO:0000313" key="1">
    <source>
        <dbReference type="EMBL" id="CAA9247559.1"/>
    </source>
</evidence>